<evidence type="ECO:0000256" key="1">
    <source>
        <dbReference type="ARBA" id="ARBA00022729"/>
    </source>
</evidence>
<dbReference type="Proteomes" id="UP000078512">
    <property type="component" value="Unassembled WGS sequence"/>
</dbReference>
<dbReference type="InterPro" id="IPR051477">
    <property type="entry name" value="Expansin_CellWall"/>
</dbReference>
<dbReference type="PANTHER" id="PTHR31836">
    <property type="match status" value="1"/>
</dbReference>
<evidence type="ECO:0000313" key="4">
    <source>
        <dbReference type="Proteomes" id="UP000078512"/>
    </source>
</evidence>
<feature type="chain" id="PRO_5008276511" description="RlpA-like protein double-psi beta-barrel domain-containing protein" evidence="2">
    <location>
        <begin position="22"/>
        <end position="175"/>
    </location>
</feature>
<sequence length="175" mass="18972">MVKVLPFILFAATVAVSLVGAVPVVAPTADDSSVAIPSSPANETAPVGLIGNVEEDPLVTLNSNDPFSTSITHRGKATWFTDSYGACNRKWNGYKEPIVALNSHQMGIQSWGNPVCDRRVRIVNADHPERSVVARVVDKCPGDQCVWGSLDLSPYAFKKLDHLVIGILNITWNYI</sequence>
<protein>
    <recommendedName>
        <fullName evidence="5">RlpA-like protein double-psi beta-barrel domain-containing protein</fullName>
    </recommendedName>
</protein>
<dbReference type="EMBL" id="KV442032">
    <property type="protein sequence ID" value="OAQ30931.1"/>
    <property type="molecule type" value="Genomic_DNA"/>
</dbReference>
<keyword evidence="4" id="KW-1185">Reference proteome</keyword>
<dbReference type="AlphaFoldDB" id="A0A197K2L1"/>
<feature type="signal peptide" evidence="2">
    <location>
        <begin position="1"/>
        <end position="21"/>
    </location>
</feature>
<reference evidence="3 4" key="1">
    <citation type="submission" date="2016-05" db="EMBL/GenBank/DDBJ databases">
        <title>Genome sequencing reveals origins of a unique bacterial endosymbiosis in the earliest lineages of terrestrial Fungi.</title>
        <authorList>
            <consortium name="DOE Joint Genome Institute"/>
            <person name="Uehling J."/>
            <person name="Gryganskyi A."/>
            <person name="Hameed K."/>
            <person name="Tschaplinski T."/>
            <person name="Misztal P."/>
            <person name="Wu S."/>
            <person name="Desiro A."/>
            <person name="Vande Pol N."/>
            <person name="Du Z.-Y."/>
            <person name="Zienkiewicz A."/>
            <person name="Zienkiewicz K."/>
            <person name="Morin E."/>
            <person name="Tisserant E."/>
            <person name="Splivallo R."/>
            <person name="Hainaut M."/>
            <person name="Henrissat B."/>
            <person name="Ohm R."/>
            <person name="Kuo A."/>
            <person name="Yan J."/>
            <person name="Lipzen A."/>
            <person name="Nolan M."/>
            <person name="Labutti K."/>
            <person name="Barry K."/>
            <person name="Goldstein A."/>
            <person name="Labbe J."/>
            <person name="Schadt C."/>
            <person name="Tuskan G."/>
            <person name="Grigoriev I."/>
            <person name="Martin F."/>
            <person name="Vilgalys R."/>
            <person name="Bonito G."/>
        </authorList>
    </citation>
    <scope>NUCLEOTIDE SEQUENCE [LARGE SCALE GENOMIC DNA]</scope>
    <source>
        <strain evidence="3 4">AG-77</strain>
    </source>
</reference>
<dbReference type="InterPro" id="IPR036908">
    <property type="entry name" value="RlpA-like_sf"/>
</dbReference>
<organism evidence="3 4">
    <name type="scientific">Linnemannia elongata AG-77</name>
    <dbReference type="NCBI Taxonomy" id="1314771"/>
    <lineage>
        <taxon>Eukaryota</taxon>
        <taxon>Fungi</taxon>
        <taxon>Fungi incertae sedis</taxon>
        <taxon>Mucoromycota</taxon>
        <taxon>Mortierellomycotina</taxon>
        <taxon>Mortierellomycetes</taxon>
        <taxon>Mortierellales</taxon>
        <taxon>Mortierellaceae</taxon>
        <taxon>Linnemannia</taxon>
    </lineage>
</organism>
<name>A0A197K2L1_9FUNG</name>
<evidence type="ECO:0000313" key="3">
    <source>
        <dbReference type="EMBL" id="OAQ30931.1"/>
    </source>
</evidence>
<dbReference type="STRING" id="1314771.A0A197K2L1"/>
<proteinExistence type="predicted"/>
<dbReference type="Gene3D" id="2.40.40.10">
    <property type="entry name" value="RlpA-like domain"/>
    <property type="match status" value="1"/>
</dbReference>
<dbReference type="OrthoDB" id="623670at2759"/>
<evidence type="ECO:0000256" key="2">
    <source>
        <dbReference type="SAM" id="SignalP"/>
    </source>
</evidence>
<gene>
    <name evidence="3" type="ORF">K457DRAFT_891880</name>
</gene>
<accession>A0A197K2L1</accession>
<keyword evidence="1 2" id="KW-0732">Signal</keyword>
<dbReference type="SUPFAM" id="SSF50685">
    <property type="entry name" value="Barwin-like endoglucanases"/>
    <property type="match status" value="1"/>
</dbReference>
<dbReference type="CDD" id="cd22191">
    <property type="entry name" value="DPBB_RlpA_EXP_N-like"/>
    <property type="match status" value="1"/>
</dbReference>
<evidence type="ECO:0008006" key="5">
    <source>
        <dbReference type="Google" id="ProtNLM"/>
    </source>
</evidence>
<dbReference type="PANTHER" id="PTHR31836:SF28">
    <property type="entry name" value="SRCR DOMAIN-CONTAINING PROTEIN-RELATED"/>
    <property type="match status" value="1"/>
</dbReference>